<dbReference type="PANTHER" id="PTHR35531">
    <property type="entry name" value="INNER MEMBRANE PROTEIN YBCI-RELATED"/>
    <property type="match status" value="1"/>
</dbReference>
<dbReference type="AlphaFoldDB" id="A0A4R1QCB3"/>
<dbReference type="OrthoDB" id="5459053at2"/>
<keyword evidence="1" id="KW-0472">Membrane</keyword>
<comment type="caution">
    <text evidence="2">The sequence shown here is derived from an EMBL/GenBank/DDBJ whole genome shotgun (WGS) entry which is preliminary data.</text>
</comment>
<dbReference type="EMBL" id="SLUL01000010">
    <property type="protein sequence ID" value="TCL48054.1"/>
    <property type="molecule type" value="Genomic_DNA"/>
</dbReference>
<dbReference type="PANTHER" id="PTHR35531:SF1">
    <property type="entry name" value="INNER MEMBRANE PROTEIN YBCI-RELATED"/>
    <property type="match status" value="1"/>
</dbReference>
<proteinExistence type="predicted"/>
<feature type="transmembrane region" description="Helical" evidence="1">
    <location>
        <begin position="128"/>
        <end position="152"/>
    </location>
</feature>
<dbReference type="Pfam" id="PF04307">
    <property type="entry name" value="YdjM"/>
    <property type="match status" value="1"/>
</dbReference>
<protein>
    <submittedName>
        <fullName evidence="2">Inner membrane protein</fullName>
    </submittedName>
</protein>
<keyword evidence="1" id="KW-0812">Transmembrane</keyword>
<accession>A0A4R1QCB3</accession>
<dbReference type="Proteomes" id="UP000295658">
    <property type="component" value="Unassembled WGS sequence"/>
</dbReference>
<reference evidence="2 3" key="1">
    <citation type="submission" date="2019-03" db="EMBL/GenBank/DDBJ databases">
        <title>Genomic Encyclopedia of Type Strains, Phase IV (KMG-IV): sequencing the most valuable type-strain genomes for metagenomic binning, comparative biology and taxonomic classification.</title>
        <authorList>
            <person name="Goeker M."/>
        </authorList>
    </citation>
    <scope>NUCLEOTIDE SEQUENCE [LARGE SCALE GENOMIC DNA]</scope>
    <source>
        <strain evidence="2 3">DSM 24979</strain>
    </source>
</reference>
<sequence>MRYHTHIVSSLALGAGIATYTPVSFTISYAAGLMIGSLLPDIDEPNSYIGRRSFGISNQVKKAFGHRGFTHSLLAFIIVAAFLLSQHYSLFTLGLCLGYGFHILADYCSTQGVPLLWPFQRKRYRFFLSYRTSSFLETILFYSFTALFLYFLNNGCGKELMRSMMQFGN</sequence>
<name>A0A4R1QCB3_9BACL</name>
<dbReference type="RefSeq" id="WP_132948844.1">
    <property type="nucleotide sequence ID" value="NZ_BSVG01000009.1"/>
</dbReference>
<keyword evidence="1" id="KW-1133">Transmembrane helix</keyword>
<keyword evidence="3" id="KW-1185">Reference proteome</keyword>
<evidence type="ECO:0000313" key="3">
    <source>
        <dbReference type="Proteomes" id="UP000295658"/>
    </source>
</evidence>
<gene>
    <name evidence="2" type="ORF">EDD69_11060</name>
</gene>
<organism evidence="2 3">
    <name type="scientific">Thermolongibacillus altinsuensis</name>
    <dbReference type="NCBI Taxonomy" id="575256"/>
    <lineage>
        <taxon>Bacteria</taxon>
        <taxon>Bacillati</taxon>
        <taxon>Bacillota</taxon>
        <taxon>Bacilli</taxon>
        <taxon>Bacillales</taxon>
        <taxon>Anoxybacillaceae</taxon>
        <taxon>Thermolongibacillus</taxon>
    </lineage>
</organism>
<dbReference type="InterPro" id="IPR007404">
    <property type="entry name" value="YdjM-like"/>
</dbReference>
<feature type="transmembrane region" description="Helical" evidence="1">
    <location>
        <begin position="63"/>
        <end position="84"/>
    </location>
</feature>
<evidence type="ECO:0000313" key="2">
    <source>
        <dbReference type="EMBL" id="TCL48054.1"/>
    </source>
</evidence>
<evidence type="ECO:0000256" key="1">
    <source>
        <dbReference type="SAM" id="Phobius"/>
    </source>
</evidence>